<dbReference type="GO" id="GO:0019028">
    <property type="term" value="C:viral capsid"/>
    <property type="evidence" value="ECO:0007669"/>
    <property type="project" value="InterPro"/>
</dbReference>
<feature type="region of interest" description="Disordered" evidence="3">
    <location>
        <begin position="1126"/>
        <end position="1207"/>
    </location>
</feature>
<evidence type="ECO:0000256" key="3">
    <source>
        <dbReference type="SAM" id="MobiDB-lite"/>
    </source>
</evidence>
<evidence type="ECO:0000256" key="2">
    <source>
        <dbReference type="ARBA" id="ARBA00022844"/>
    </source>
</evidence>
<evidence type="ECO:0000256" key="1">
    <source>
        <dbReference type="ARBA" id="ARBA00004328"/>
    </source>
</evidence>
<reference evidence="4" key="1">
    <citation type="submission" date="2023-11" db="EMBL/GenBank/DDBJ databases">
        <authorList>
            <person name="Sidharthan V.K."/>
            <person name="Reddy V."/>
            <person name="Kiran G."/>
            <person name="Rajeswari V."/>
            <person name="Baranwal V.K."/>
        </authorList>
    </citation>
    <scope>NUCLEOTIDE SEQUENCE</scope>
    <source>
        <strain evidence="4">Lit rub</strain>
    </source>
</reference>
<feature type="region of interest" description="Disordered" evidence="3">
    <location>
        <begin position="983"/>
        <end position="1005"/>
    </location>
</feature>
<keyword evidence="2" id="KW-0946">Virion</keyword>
<dbReference type="Gene3D" id="2.60.120.20">
    <property type="match status" value="2"/>
</dbReference>
<reference evidence="4" key="2">
    <citation type="journal article" date="2024" name="Arch. Virol.">
        <title>Probing of plant transcriptomes reveals the hidden genetic diversity of the family Secoviridae.</title>
        <authorList>
            <person name="Sidharthan V.K."/>
            <person name="Reddy V."/>
            <person name="Kiran G."/>
            <person name="Rajeswari V."/>
            <person name="Baranwal V.K."/>
            <person name="Kumar M.K."/>
            <person name="Kumar K.S."/>
        </authorList>
    </citation>
    <scope>NUCLEOTIDE SEQUENCE</scope>
    <source>
        <strain evidence="4">Lit rub</strain>
    </source>
</reference>
<proteinExistence type="predicted"/>
<comment type="subcellular location">
    <subcellularLocation>
        <location evidence="1">Virion</location>
    </subcellularLocation>
</comment>
<dbReference type="Pfam" id="PF02247">
    <property type="entry name" value="Como_LCP"/>
    <property type="match status" value="1"/>
</dbReference>
<dbReference type="InterPro" id="IPR003181">
    <property type="entry name" value="Como_LCP"/>
</dbReference>
<sequence>MDLKTQNSMKLAAGKLALCRCGEKFSCREAFFAHIKSSCAILTMKVVKCGLQSIVDSEYFLFAIGNVFGSCAPLVSRANRHLVDTENFLCSLHQDLFAPTPCVRNTVCNMQSGIEMPEVPTHAVIPPVQVNEQGLHTRAYDFAEFENDPSSYHAAPVRDFSKVVPKRDACFKEHEALKVKCGLAGTSIMKTEAHTCMSVDTNVHYVQLLERNTQYVLDDRIRVDQREARSKLDQQYLRVGPVSVALKNNASSVSDMYQAGVLVDSRHYRKENAVLGGFVARVDNQDQHVMMFPASKILVGPTTNTTLKFVTAVGNCDMVESFQTLQTEAIVQQYDNKKTFHPTVFTRTNEVAADAQAKQYRDDRCYVVGAERRNVDFKPLEINLGRANTVDIDKRGNIRLTTGKQQVVKMYCNESTSLDHAAMGGTDSDDEPLPTKGKALRTLQKRRGKANSKNGEDNEHLDTVVNAGEPKIHSPCVGGKGGKTILDVVRRRAQIRESLANADIVAAERKGPVETKVETENASSVDSEVVALTVDKHEGETLMDSVNDGNNFIGSFNVSVGLEAVDGRKIWNKGLFTMLRDSVGKAAMRLRYCISTRDSIRVEIAANQGKMSGVACVFAYVESPLHDAGDTNQLFNVPHVIFNPFTSDVVKYWFRPMSFGYCWPPLHTQHLDARLILGFVGPFSNPPLTGINLTVKFFLDEGEKVPLYPIRGPSDMGKFPGFELGSVSLPQGETEVIRLCPIFPGMGRLYDGQCIWSQSNAYCSLFRSIGGIIKIRAYVYSSALVSGAVSMAVVNCTNPHSMTCGVLETMPKTSINLVHGENFLEVPISPGDILAQSLQHQNSRWNLATICGLVVFIWSNNGVTSHIEGGYNVHLAVTEIDVKSTSGVAMGIQLGGSVANFGPEDQWQTVLYANFSKKMVGSYQEIWDPLKPAYIRPANLKHGDYRRSYSPLANLLTASAWASATVEVRVHYFKRSGVKRGESGHGVSLSVEPDGRAMGPGDHSTCDQPSGMVSVTYNINGPCKDLRFIGEAQFLGQPAAGRLILTIDDVATVAGYFVCLKVKDVKFAYSSGGSNYPNASLKRLGVMKEGFKDAGYVTTVDTRVMARSLPKGKDQDLNDFEKSFDAMNMGEHSDGGNPIGVEASGDVSGQDLGDEEEEQEDEAGEEEAKDEAPVTVKVKPKYGGLDPGFVDPKNKRNPSFRKQGFFS</sequence>
<dbReference type="EMBL" id="BK065043">
    <property type="protein sequence ID" value="DBA54712.1"/>
    <property type="molecule type" value="Genomic_RNA"/>
</dbReference>
<accession>A0AAT9JAS7</accession>
<dbReference type="InterPro" id="IPR029053">
    <property type="entry name" value="Viral_coat"/>
</dbReference>
<feature type="compositionally biased region" description="Acidic residues" evidence="3">
    <location>
        <begin position="1152"/>
        <end position="1169"/>
    </location>
</feature>
<organism evidence="4">
    <name type="scientific">Litsea rubescens seco-like virus</name>
    <dbReference type="NCBI Taxonomy" id="3115814"/>
    <lineage>
        <taxon>Viruses</taxon>
        <taxon>Riboviria</taxon>
        <taxon>Orthornavirae</taxon>
        <taxon>Pisuviricota</taxon>
        <taxon>Pisoniviricetes</taxon>
        <taxon>Picornavirales</taxon>
        <taxon>Secoviridae</taxon>
    </lineage>
</organism>
<dbReference type="SUPFAM" id="SSF88633">
    <property type="entry name" value="Positive stranded ssRNA viruses"/>
    <property type="match status" value="3"/>
</dbReference>
<name>A0AAT9JAS7_9SECO</name>
<protein>
    <submittedName>
        <fullName evidence="4">Polyprotein</fullName>
    </submittedName>
</protein>
<dbReference type="GO" id="GO:0005198">
    <property type="term" value="F:structural molecule activity"/>
    <property type="evidence" value="ECO:0007669"/>
    <property type="project" value="InterPro"/>
</dbReference>
<evidence type="ECO:0000313" key="4">
    <source>
        <dbReference type="EMBL" id="DBA54712.1"/>
    </source>
</evidence>